<dbReference type="Pfam" id="PF07992">
    <property type="entry name" value="Pyr_redox_2"/>
    <property type="match status" value="1"/>
</dbReference>
<comment type="cofactor">
    <cofactor evidence="1">
        <name>FAD</name>
        <dbReference type="ChEBI" id="CHEBI:57692"/>
    </cofactor>
</comment>
<dbReference type="PANTHER" id="PTHR43557">
    <property type="entry name" value="APOPTOSIS-INDUCING FACTOR 1"/>
    <property type="match status" value="1"/>
</dbReference>
<evidence type="ECO:0000256" key="7">
    <source>
        <dbReference type="ARBA" id="ARBA00023027"/>
    </source>
</evidence>
<proteinExistence type="predicted"/>
<dbReference type="Gene3D" id="3.30.390.30">
    <property type="match status" value="1"/>
</dbReference>
<evidence type="ECO:0000256" key="6">
    <source>
        <dbReference type="ARBA" id="ARBA00023002"/>
    </source>
</evidence>
<dbReference type="EMBL" id="CP157743">
    <property type="protein sequence ID" value="XBS19812.1"/>
    <property type="molecule type" value="Genomic_DNA"/>
</dbReference>
<dbReference type="Gene3D" id="3.50.50.60">
    <property type="entry name" value="FAD/NAD(P)-binding domain"/>
    <property type="match status" value="2"/>
</dbReference>
<dbReference type="InterPro" id="IPR016156">
    <property type="entry name" value="FAD/NAD-linked_Rdtase_dimer_sf"/>
</dbReference>
<dbReference type="InterPro" id="IPR023753">
    <property type="entry name" value="FAD/NAD-binding_dom"/>
</dbReference>
<dbReference type="AlphaFoldDB" id="A0AAU7NS58"/>
<keyword evidence="4" id="KW-0274">FAD</keyword>
<reference evidence="11 12" key="1">
    <citation type="journal article" date="2024" name="Microbiology">
        <title>Methylomarinum rosea sp. nov., a novel halophilic methanotrophic bacterium from the hypersaline Lake Elton.</title>
        <authorList>
            <person name="Suleimanov R.Z."/>
            <person name="Oshkin I.Y."/>
            <person name="Danilova O.V."/>
            <person name="Suzina N.E."/>
            <person name="Dedysh S.N."/>
        </authorList>
    </citation>
    <scope>NUCLEOTIDE SEQUENCE [LARGE SCALE GENOMIC DNA]</scope>
    <source>
        <strain evidence="11 12">Ch1-1</strain>
    </source>
</reference>
<keyword evidence="12" id="KW-1185">Reference proteome</keyword>
<dbReference type="Proteomes" id="UP001225378">
    <property type="component" value="Chromosome"/>
</dbReference>
<sequence>MTDYQYLIIGGGMTAHGAIRGIRSEDPTGSIGLISSESHPPYKRPPLSKGLWQGKSIEKIWYKDEELNVSMHLGRTVQKLMLENKQVIDDEGNLYHFDKLLLATGGAPVRLPFGGEDIIYFRDLDDYQKLRSLSEEKQHFAVIGGGFIGSEIAAALAMNGKQVTMLFPEEGIGARLFPPDLSQFLNNYYQEKGVEVLSEKLVTGVARQGERLSLNVRSAADEGSKEEIVGIDAVVAGIGIWPNVHLAEQAGLSVDDGIAVDELLRSGNPDIYAAGDVSNFYNPSLNARIRLEHEDNALTMGKYAGRNMAGKEDFYHHLPYFYSDLFDLGYEAVGLTDSRLETVADWVEPYKKGVVYYMQDGRVRGVLLWNVWERVDAARDLIAQPGPIDIKGLKGKFLS</sequence>
<dbReference type="InterPro" id="IPR050446">
    <property type="entry name" value="FAD-oxidoreductase/Apoptosis"/>
</dbReference>
<dbReference type="EC" id="1.-.-.-" evidence="11"/>
<dbReference type="SMART" id="SM01353">
    <property type="entry name" value="AIF_C"/>
    <property type="match status" value="1"/>
</dbReference>
<feature type="domain" description="Mitochondrial apoptosis-inducing factor C-terminal" evidence="10">
    <location>
        <begin position="348"/>
        <end position="383"/>
    </location>
</feature>
<keyword evidence="6 11" id="KW-0560">Oxidoreductase</keyword>
<evidence type="ECO:0000313" key="11">
    <source>
        <dbReference type="EMBL" id="XBS19812.1"/>
    </source>
</evidence>
<evidence type="ECO:0000256" key="1">
    <source>
        <dbReference type="ARBA" id="ARBA00001974"/>
    </source>
</evidence>
<feature type="domain" description="FAD/NAD(P)-binding" evidence="9">
    <location>
        <begin position="4"/>
        <end position="288"/>
    </location>
</feature>
<dbReference type="GO" id="GO:0016174">
    <property type="term" value="F:NAD(P)H oxidase H2O2-forming activity"/>
    <property type="evidence" value="ECO:0007669"/>
    <property type="project" value="TreeGrafter"/>
</dbReference>
<gene>
    <name evidence="11" type="ORF">Q9L42_015815</name>
</gene>
<dbReference type="GO" id="GO:0005737">
    <property type="term" value="C:cytoplasm"/>
    <property type="evidence" value="ECO:0007669"/>
    <property type="project" value="TreeGrafter"/>
</dbReference>
<feature type="domain" description="Mitochondrial apoptosis-inducing factor C-terminal" evidence="10">
    <location>
        <begin position="304"/>
        <end position="346"/>
    </location>
</feature>
<evidence type="ECO:0000256" key="2">
    <source>
        <dbReference type="ARBA" id="ARBA00022630"/>
    </source>
</evidence>
<evidence type="ECO:0000259" key="9">
    <source>
        <dbReference type="Pfam" id="PF07992"/>
    </source>
</evidence>
<evidence type="ECO:0000256" key="8">
    <source>
        <dbReference type="ARBA" id="ARBA00047786"/>
    </source>
</evidence>
<evidence type="ECO:0000256" key="5">
    <source>
        <dbReference type="ARBA" id="ARBA00022946"/>
    </source>
</evidence>
<evidence type="ECO:0000256" key="3">
    <source>
        <dbReference type="ARBA" id="ARBA00022703"/>
    </source>
</evidence>
<keyword evidence="5" id="KW-0809">Transit peptide</keyword>
<dbReference type="SUPFAM" id="SSF55424">
    <property type="entry name" value="FAD/NAD-linked reductases, dimerisation (C-terminal) domain"/>
    <property type="match status" value="1"/>
</dbReference>
<evidence type="ECO:0000313" key="12">
    <source>
        <dbReference type="Proteomes" id="UP001225378"/>
    </source>
</evidence>
<evidence type="ECO:0000256" key="4">
    <source>
        <dbReference type="ARBA" id="ARBA00022827"/>
    </source>
</evidence>
<name>A0AAU7NS58_9GAMM</name>
<dbReference type="PANTHER" id="PTHR43557:SF4">
    <property type="entry name" value="APOPTOSIS-INDUCING FACTOR 1, MITOCHONDRIAL"/>
    <property type="match status" value="1"/>
</dbReference>
<keyword evidence="7" id="KW-0520">NAD</keyword>
<protein>
    <submittedName>
        <fullName evidence="11">FAD/NAD(P)-binding oxidoreductase</fullName>
        <ecNumber evidence="11">1.-.-.-</ecNumber>
    </submittedName>
</protein>
<dbReference type="RefSeq" id="WP_349431384.1">
    <property type="nucleotide sequence ID" value="NZ_CP157743.1"/>
</dbReference>
<dbReference type="InterPro" id="IPR029324">
    <property type="entry name" value="AIF_C"/>
</dbReference>
<keyword evidence="2" id="KW-0285">Flavoprotein</keyword>
<accession>A0AAU7NS58</accession>
<evidence type="ECO:0000259" key="10">
    <source>
        <dbReference type="Pfam" id="PF14721"/>
    </source>
</evidence>
<organism evidence="11 12">
    <name type="scientific">Methylomarinum roseum</name>
    <dbReference type="NCBI Taxonomy" id="3067653"/>
    <lineage>
        <taxon>Bacteria</taxon>
        <taxon>Pseudomonadati</taxon>
        <taxon>Pseudomonadota</taxon>
        <taxon>Gammaproteobacteria</taxon>
        <taxon>Methylococcales</taxon>
        <taxon>Methylococcaceae</taxon>
        <taxon>Methylomarinum</taxon>
    </lineage>
</organism>
<dbReference type="GO" id="GO:0012501">
    <property type="term" value="P:programmed cell death"/>
    <property type="evidence" value="ECO:0007669"/>
    <property type="project" value="TreeGrafter"/>
</dbReference>
<dbReference type="InterPro" id="IPR036188">
    <property type="entry name" value="FAD/NAD-bd_sf"/>
</dbReference>
<dbReference type="Pfam" id="PF14721">
    <property type="entry name" value="AIF_C"/>
    <property type="match status" value="2"/>
</dbReference>
<dbReference type="SUPFAM" id="SSF51905">
    <property type="entry name" value="FAD/NAD(P)-binding domain"/>
    <property type="match status" value="2"/>
</dbReference>
<dbReference type="PRINTS" id="PR00368">
    <property type="entry name" value="FADPNR"/>
</dbReference>
<dbReference type="GO" id="GO:0071949">
    <property type="term" value="F:FAD binding"/>
    <property type="evidence" value="ECO:0007669"/>
    <property type="project" value="TreeGrafter"/>
</dbReference>
<keyword evidence="3" id="KW-0053">Apoptosis</keyword>
<comment type="catalytic activity">
    <reaction evidence="8">
        <text>A + NADH + H(+) = AH2 + NAD(+)</text>
        <dbReference type="Rhea" id="RHEA:11356"/>
        <dbReference type="ChEBI" id="CHEBI:13193"/>
        <dbReference type="ChEBI" id="CHEBI:15378"/>
        <dbReference type="ChEBI" id="CHEBI:17499"/>
        <dbReference type="ChEBI" id="CHEBI:57540"/>
        <dbReference type="ChEBI" id="CHEBI:57945"/>
    </reaction>
</comment>
<dbReference type="GO" id="GO:0046983">
    <property type="term" value="F:protein dimerization activity"/>
    <property type="evidence" value="ECO:0007669"/>
    <property type="project" value="InterPro"/>
</dbReference>
<dbReference type="GO" id="GO:0033108">
    <property type="term" value="P:mitochondrial respiratory chain complex assembly"/>
    <property type="evidence" value="ECO:0007669"/>
    <property type="project" value="TreeGrafter"/>
</dbReference>
<dbReference type="KEGG" id="mech:Q9L42_015815"/>